<keyword evidence="3 7" id="KW-0378">Hydrolase</keyword>
<keyword evidence="4" id="KW-0862">Zinc</keyword>
<evidence type="ECO:0000256" key="3">
    <source>
        <dbReference type="ARBA" id="ARBA00022801"/>
    </source>
</evidence>
<evidence type="ECO:0000259" key="6">
    <source>
        <dbReference type="Pfam" id="PF22429"/>
    </source>
</evidence>
<dbReference type="NCBIfam" id="TIGR02022">
    <property type="entry name" value="hutF"/>
    <property type="match status" value="1"/>
</dbReference>
<evidence type="ECO:0000256" key="4">
    <source>
        <dbReference type="ARBA" id="ARBA00022833"/>
    </source>
</evidence>
<protein>
    <submittedName>
        <fullName evidence="7">Formimidoylglutamate deiminase</fullName>
        <ecNumber evidence="7">3.5.3.13</ecNumber>
    </submittedName>
</protein>
<evidence type="ECO:0000256" key="1">
    <source>
        <dbReference type="ARBA" id="ARBA00001947"/>
    </source>
</evidence>
<keyword evidence="2" id="KW-0479">Metal-binding</keyword>
<dbReference type="InterPro" id="IPR032466">
    <property type="entry name" value="Metal_Hydrolase"/>
</dbReference>
<dbReference type="SUPFAM" id="SSF51556">
    <property type="entry name" value="Metallo-dependent hydrolases"/>
    <property type="match status" value="1"/>
</dbReference>
<reference evidence="7 8" key="1">
    <citation type="submission" date="2019-12" db="EMBL/GenBank/DDBJ databases">
        <authorList>
            <person name="Zheng J."/>
        </authorList>
    </citation>
    <scope>NUCLEOTIDE SEQUENCE [LARGE SCALE GENOMIC DNA]</scope>
    <source>
        <strain evidence="7 8">DSM 27347</strain>
    </source>
</reference>
<proteinExistence type="predicted"/>
<dbReference type="GO" id="GO:0050416">
    <property type="term" value="F:formimidoylglutamate deiminase activity"/>
    <property type="evidence" value="ECO:0007669"/>
    <property type="project" value="UniProtKB-EC"/>
</dbReference>
<evidence type="ECO:0000259" key="5">
    <source>
        <dbReference type="Pfam" id="PF01979"/>
    </source>
</evidence>
<dbReference type="NCBIfam" id="NF006681">
    <property type="entry name" value="PRK09229.1-2"/>
    <property type="match status" value="1"/>
</dbReference>
<dbReference type="InterPro" id="IPR010252">
    <property type="entry name" value="HutF"/>
</dbReference>
<dbReference type="InterPro" id="IPR055156">
    <property type="entry name" value="HutF-like_N"/>
</dbReference>
<dbReference type="Pfam" id="PF01979">
    <property type="entry name" value="Amidohydro_1"/>
    <property type="match status" value="1"/>
</dbReference>
<sequence length="459" mass="50087">MRSSFVTKTFWMDAALLPTGWANRTRISVEAGVIQSIELDVTPRVGDERCGVIVPGVPNLHSHAFQRAMAGLAEHRGDRSDSFWTWRDLMYRFAQRLDPEGMRAIAALAFMEMLEGGFVRVGEFHYLHHQPSGAYYDNVAEMSAAIIAAAEETGIALTLLPVLYAASGFGGSIPNVTQRRFVNGLEAFNNLLEAIETAATGHPDIVVGLAPHSLRAVPPDLLRDVVRLRPHAPVHIHVAEQVQEVEDCIKWSGRRPVEWLLDEVEVSDRWCLVHATHVTDIELARIVASGSVVGLCPITEANLGDGIFPAAGLLEQGGRFGIGTDSNVRIGVANELALLEYGQRLVRRERNVLAQPGAATGRSLFEAAIEGGAVTLGGGLCGIVPGAPADFVQLDRAHPSLVHRNGDALLDSWIFASGNPAVEHVWRRGRKVVEGGRHHARERIVHRYGEALKRLMDEE</sequence>
<feature type="domain" description="Formimidoylglutamate deiminase N-terminal" evidence="6">
    <location>
        <begin position="14"/>
        <end position="49"/>
    </location>
</feature>
<dbReference type="Gene3D" id="3.20.20.140">
    <property type="entry name" value="Metal-dependent hydrolases"/>
    <property type="match status" value="1"/>
</dbReference>
<dbReference type="Gene3D" id="2.30.40.10">
    <property type="entry name" value="Urease, subunit C, domain 1"/>
    <property type="match status" value="1"/>
</dbReference>
<evidence type="ECO:0000256" key="2">
    <source>
        <dbReference type="ARBA" id="ARBA00022723"/>
    </source>
</evidence>
<feature type="domain" description="Amidohydrolase-related" evidence="5">
    <location>
        <begin position="52"/>
        <end position="432"/>
    </location>
</feature>
<evidence type="ECO:0000313" key="8">
    <source>
        <dbReference type="Proteomes" id="UP000436801"/>
    </source>
</evidence>
<dbReference type="SUPFAM" id="SSF51338">
    <property type="entry name" value="Composite domain of metallo-dependent hydrolases"/>
    <property type="match status" value="1"/>
</dbReference>
<dbReference type="InterPro" id="IPR011059">
    <property type="entry name" value="Metal-dep_hydrolase_composite"/>
</dbReference>
<dbReference type="GO" id="GO:0019239">
    <property type="term" value="F:deaminase activity"/>
    <property type="evidence" value="ECO:0007669"/>
    <property type="project" value="TreeGrafter"/>
</dbReference>
<dbReference type="EC" id="3.5.3.13" evidence="7"/>
<dbReference type="NCBIfam" id="NF006683">
    <property type="entry name" value="PRK09229.1-4"/>
    <property type="match status" value="1"/>
</dbReference>
<dbReference type="PANTHER" id="PTHR11271:SF48">
    <property type="entry name" value="AMIDOHYDROLASE-RELATED DOMAIN-CONTAINING PROTEIN"/>
    <property type="match status" value="1"/>
</dbReference>
<dbReference type="PANTHER" id="PTHR11271">
    <property type="entry name" value="GUANINE DEAMINASE"/>
    <property type="match status" value="1"/>
</dbReference>
<gene>
    <name evidence="7" type="ORF">GQR91_18830</name>
</gene>
<dbReference type="OrthoDB" id="9796020at2"/>
<name>A0A6N8LYW7_9SPHN</name>
<dbReference type="EMBL" id="WSUT01000007">
    <property type="protein sequence ID" value="MWC45674.1"/>
    <property type="molecule type" value="Genomic_DNA"/>
</dbReference>
<comment type="cofactor">
    <cofactor evidence="1">
        <name>Zn(2+)</name>
        <dbReference type="ChEBI" id="CHEBI:29105"/>
    </cofactor>
</comment>
<comment type="caution">
    <text evidence="7">The sequence shown here is derived from an EMBL/GenBank/DDBJ whole genome shotgun (WGS) entry which is preliminary data.</text>
</comment>
<dbReference type="InterPro" id="IPR051607">
    <property type="entry name" value="Metallo-dep_hydrolases"/>
</dbReference>
<dbReference type="InterPro" id="IPR006680">
    <property type="entry name" value="Amidohydro-rel"/>
</dbReference>
<dbReference type="Pfam" id="PF22429">
    <property type="entry name" value="HutF_N"/>
    <property type="match status" value="1"/>
</dbReference>
<dbReference type="AlphaFoldDB" id="A0A6N8LYW7"/>
<dbReference type="NCBIfam" id="NF006684">
    <property type="entry name" value="PRK09229.1-5"/>
    <property type="match status" value="1"/>
</dbReference>
<accession>A0A6N8LYW7</accession>
<organism evidence="7 8">
    <name type="scientific">Sphingomonas carotinifaciens</name>
    <dbReference type="NCBI Taxonomy" id="1166323"/>
    <lineage>
        <taxon>Bacteria</taxon>
        <taxon>Pseudomonadati</taxon>
        <taxon>Pseudomonadota</taxon>
        <taxon>Alphaproteobacteria</taxon>
        <taxon>Sphingomonadales</taxon>
        <taxon>Sphingomonadaceae</taxon>
        <taxon>Sphingomonas</taxon>
    </lineage>
</organism>
<dbReference type="Proteomes" id="UP000436801">
    <property type="component" value="Unassembled WGS sequence"/>
</dbReference>
<dbReference type="GO" id="GO:0046872">
    <property type="term" value="F:metal ion binding"/>
    <property type="evidence" value="ECO:0007669"/>
    <property type="project" value="UniProtKB-KW"/>
</dbReference>
<dbReference type="GO" id="GO:0005829">
    <property type="term" value="C:cytosol"/>
    <property type="evidence" value="ECO:0007669"/>
    <property type="project" value="TreeGrafter"/>
</dbReference>
<evidence type="ECO:0000313" key="7">
    <source>
        <dbReference type="EMBL" id="MWC45674.1"/>
    </source>
</evidence>